<dbReference type="PRINTS" id="PR00455">
    <property type="entry name" value="HTHTETR"/>
</dbReference>
<keyword evidence="1" id="KW-0805">Transcription regulation</keyword>
<proteinExistence type="predicted"/>
<dbReference type="RefSeq" id="WP_243537509.1">
    <property type="nucleotide sequence ID" value="NZ_CP093442.1"/>
</dbReference>
<dbReference type="EMBL" id="CP093442">
    <property type="protein sequence ID" value="UOF01163.1"/>
    <property type="molecule type" value="Genomic_DNA"/>
</dbReference>
<keyword evidence="3" id="KW-0804">Transcription</keyword>
<dbReference type="Pfam" id="PF00440">
    <property type="entry name" value="TetR_N"/>
    <property type="match status" value="1"/>
</dbReference>
<dbReference type="InterPro" id="IPR001647">
    <property type="entry name" value="HTH_TetR"/>
</dbReference>
<dbReference type="InterPro" id="IPR050109">
    <property type="entry name" value="HTH-type_TetR-like_transc_reg"/>
</dbReference>
<keyword evidence="2 4" id="KW-0238">DNA-binding</keyword>
<feature type="domain" description="HTH tetR-type" evidence="6">
    <location>
        <begin position="26"/>
        <end position="86"/>
    </location>
</feature>
<evidence type="ECO:0000259" key="6">
    <source>
        <dbReference type="PROSITE" id="PS50977"/>
    </source>
</evidence>
<dbReference type="Proteomes" id="UP000830116">
    <property type="component" value="Chromosome"/>
</dbReference>
<feature type="compositionally biased region" description="Basic and acidic residues" evidence="5">
    <location>
        <begin position="1"/>
        <end position="11"/>
    </location>
</feature>
<feature type="region of interest" description="Disordered" evidence="5">
    <location>
        <begin position="1"/>
        <end position="28"/>
    </location>
</feature>
<dbReference type="PANTHER" id="PTHR30055:SF234">
    <property type="entry name" value="HTH-TYPE TRANSCRIPTIONAL REGULATOR BETI"/>
    <property type="match status" value="1"/>
</dbReference>
<dbReference type="Gene3D" id="1.10.357.10">
    <property type="entry name" value="Tetracycline Repressor, domain 2"/>
    <property type="match status" value="1"/>
</dbReference>
<reference evidence="7" key="1">
    <citation type="submission" date="2022-03" db="EMBL/GenBank/DDBJ databases">
        <title>Genome Identification and Characterization of new species Bdellovibrio reynosense LBG001 sp. nov. from a Mexico soil sample.</title>
        <authorList>
            <person name="Camilli A."/>
            <person name="Ajao Y."/>
            <person name="Guo X."/>
        </authorList>
    </citation>
    <scope>NUCLEOTIDE SEQUENCE</scope>
    <source>
        <strain evidence="7">LBG001</strain>
    </source>
</reference>
<evidence type="ECO:0000256" key="4">
    <source>
        <dbReference type="PROSITE-ProRule" id="PRU00335"/>
    </source>
</evidence>
<evidence type="ECO:0000313" key="8">
    <source>
        <dbReference type="Proteomes" id="UP000830116"/>
    </source>
</evidence>
<evidence type="ECO:0000313" key="7">
    <source>
        <dbReference type="EMBL" id="UOF01163.1"/>
    </source>
</evidence>
<sequence>MSEVSHTKVLNETDGVPSKPKKRDRSASEEKLMNAGLEIFSKHGFDGATTKMIAKKADVNESLIGRYFEGKSGLLVAIVTKFIEEMSQLSLPYAPQANLADELTEYVKFRLHNGCIREEFARIIFVQSLVDKKFKKQLRESVTLQLDPNLVERVQRLSDLKKLKPGTDVQRLCQHVDTYLDGVFFFDRILIEEKQEVMLADTEGFVRTYAKLFDV</sequence>
<protein>
    <submittedName>
        <fullName evidence="7">TetR/AcrR family transcriptional regulator</fullName>
    </submittedName>
</protein>
<keyword evidence="8" id="KW-1185">Reference proteome</keyword>
<feature type="DNA-binding region" description="H-T-H motif" evidence="4">
    <location>
        <begin position="49"/>
        <end position="68"/>
    </location>
</feature>
<dbReference type="PANTHER" id="PTHR30055">
    <property type="entry name" value="HTH-TYPE TRANSCRIPTIONAL REGULATOR RUTR"/>
    <property type="match status" value="1"/>
</dbReference>
<dbReference type="PROSITE" id="PS50977">
    <property type="entry name" value="HTH_TETR_2"/>
    <property type="match status" value="1"/>
</dbReference>
<evidence type="ECO:0000256" key="1">
    <source>
        <dbReference type="ARBA" id="ARBA00023015"/>
    </source>
</evidence>
<evidence type="ECO:0000256" key="3">
    <source>
        <dbReference type="ARBA" id="ARBA00023163"/>
    </source>
</evidence>
<organism evidence="7 8">
    <name type="scientific">Bdellovibrio reynosensis</name>
    <dbReference type="NCBI Taxonomy" id="2835041"/>
    <lineage>
        <taxon>Bacteria</taxon>
        <taxon>Pseudomonadati</taxon>
        <taxon>Bdellovibrionota</taxon>
        <taxon>Bdellovibrionia</taxon>
        <taxon>Bdellovibrionales</taxon>
        <taxon>Pseudobdellovibrionaceae</taxon>
        <taxon>Bdellovibrio</taxon>
    </lineage>
</organism>
<accession>A0ABY4C848</accession>
<dbReference type="InterPro" id="IPR009057">
    <property type="entry name" value="Homeodomain-like_sf"/>
</dbReference>
<gene>
    <name evidence="7" type="ORF">MNR06_15800</name>
</gene>
<dbReference type="SUPFAM" id="SSF46689">
    <property type="entry name" value="Homeodomain-like"/>
    <property type="match status" value="1"/>
</dbReference>
<name>A0ABY4C848_9BACT</name>
<evidence type="ECO:0000256" key="5">
    <source>
        <dbReference type="SAM" id="MobiDB-lite"/>
    </source>
</evidence>
<evidence type="ECO:0000256" key="2">
    <source>
        <dbReference type="ARBA" id="ARBA00023125"/>
    </source>
</evidence>